<proteinExistence type="predicted"/>
<comment type="caution">
    <text evidence="1">The sequence shown here is derived from an EMBL/GenBank/DDBJ whole genome shotgun (WGS) entry which is preliminary data.</text>
</comment>
<dbReference type="RefSeq" id="WP_142544074.1">
    <property type="nucleotide sequence ID" value="NZ_SADY01000003.1"/>
</dbReference>
<keyword evidence="2" id="KW-1185">Reference proteome</keyword>
<dbReference type="Proteomes" id="UP000316208">
    <property type="component" value="Unassembled WGS sequence"/>
</dbReference>
<gene>
    <name evidence="1" type="ORF">C7Y44_11855</name>
</gene>
<dbReference type="EMBL" id="SADY01000003">
    <property type="protein sequence ID" value="TQR45001.1"/>
    <property type="molecule type" value="Genomic_DNA"/>
</dbReference>
<evidence type="ECO:0000313" key="1">
    <source>
        <dbReference type="EMBL" id="TQR45001.1"/>
    </source>
</evidence>
<accession>A0ABY3AQV9</accession>
<evidence type="ECO:0000313" key="2">
    <source>
        <dbReference type="Proteomes" id="UP000316208"/>
    </source>
</evidence>
<sequence length="176" mass="20352">MDFRIQAGCPRFTGEFDEDISSLSDALEIVFPLWTEDVIIMWKNICIPIGYKYDMSLMIDDILDILETLRTKVSGEIRVHWPSNSFACKWDLTWDSSYLVIRSEWENVVGKTENLLKQSGHIVTTKEFFQSEWKRVLKNIIDGMANSGFNTVSVPEMVRLIAEFNAINNEGILYNE</sequence>
<protein>
    <submittedName>
        <fullName evidence="1">Uncharacterized protein</fullName>
    </submittedName>
</protein>
<name>A0ABY3AQV9_PAEPP</name>
<reference evidence="1 2" key="1">
    <citation type="submission" date="2018-03" db="EMBL/GenBank/DDBJ databases">
        <title>Aerobic endospore-forming bacteria genome sequencing and assembly.</title>
        <authorList>
            <person name="Cavalcante D.A."/>
            <person name="Driks A."/>
            <person name="Putonti C."/>
            <person name="De-Souza M.T."/>
        </authorList>
    </citation>
    <scope>NUCLEOTIDE SEQUENCE [LARGE SCALE GENOMIC DNA]</scope>
    <source>
        <strain evidence="1 2">SDF0028</strain>
    </source>
</reference>
<organism evidence="1 2">
    <name type="scientific">Paenibacillus popilliae</name>
    <name type="common">Bacillus popilliae</name>
    <dbReference type="NCBI Taxonomy" id="78057"/>
    <lineage>
        <taxon>Bacteria</taxon>
        <taxon>Bacillati</taxon>
        <taxon>Bacillota</taxon>
        <taxon>Bacilli</taxon>
        <taxon>Bacillales</taxon>
        <taxon>Paenibacillaceae</taxon>
        <taxon>Paenibacillus</taxon>
    </lineage>
</organism>